<dbReference type="EC" id="5.6.2.4" evidence="11"/>
<dbReference type="GO" id="GO:0043590">
    <property type="term" value="C:bacterial nucleoid"/>
    <property type="evidence" value="ECO:0007669"/>
    <property type="project" value="TreeGrafter"/>
</dbReference>
<dbReference type="SUPFAM" id="SSF52540">
    <property type="entry name" value="P-loop containing nucleoside triphosphate hydrolases"/>
    <property type="match status" value="1"/>
</dbReference>
<evidence type="ECO:0000256" key="2">
    <source>
        <dbReference type="ARBA" id="ARBA00005446"/>
    </source>
</evidence>
<protein>
    <recommendedName>
        <fullName evidence="12">ATP-dependent DNA helicase RecQ</fullName>
        <ecNumber evidence="11">5.6.2.4</ecNumber>
    </recommendedName>
    <alternativeName>
        <fullName evidence="13">DNA 3'-5' helicase RecQ</fullName>
    </alternativeName>
</protein>
<dbReference type="GO" id="GO:0006310">
    <property type="term" value="P:DNA recombination"/>
    <property type="evidence" value="ECO:0007669"/>
    <property type="project" value="InterPro"/>
</dbReference>
<dbReference type="SMART" id="SM00490">
    <property type="entry name" value="HELICc"/>
    <property type="match status" value="1"/>
</dbReference>
<evidence type="ECO:0000256" key="3">
    <source>
        <dbReference type="ARBA" id="ARBA00022723"/>
    </source>
</evidence>
<dbReference type="SMART" id="SM00341">
    <property type="entry name" value="HRDC"/>
    <property type="match status" value="1"/>
</dbReference>
<feature type="domain" description="Helicase C-terminal" evidence="16">
    <location>
        <begin position="278"/>
        <end position="427"/>
    </location>
</feature>
<dbReference type="GO" id="GO:0030894">
    <property type="term" value="C:replisome"/>
    <property type="evidence" value="ECO:0007669"/>
    <property type="project" value="TreeGrafter"/>
</dbReference>
<dbReference type="CDD" id="cd18794">
    <property type="entry name" value="SF2_C_RecQ"/>
    <property type="match status" value="1"/>
</dbReference>
<dbReference type="InterPro" id="IPR001650">
    <property type="entry name" value="Helicase_C-like"/>
</dbReference>
<evidence type="ECO:0000256" key="11">
    <source>
        <dbReference type="ARBA" id="ARBA00034808"/>
    </source>
</evidence>
<proteinExistence type="inferred from homology"/>
<dbReference type="Pfam" id="PF00271">
    <property type="entry name" value="Helicase_C"/>
    <property type="match status" value="1"/>
</dbReference>
<dbReference type="GO" id="GO:0046872">
    <property type="term" value="F:metal ion binding"/>
    <property type="evidence" value="ECO:0007669"/>
    <property type="project" value="UniProtKB-KW"/>
</dbReference>
<dbReference type="AlphaFoldDB" id="A0AA48GQB6"/>
<dbReference type="InterPro" id="IPR044876">
    <property type="entry name" value="HRDC_dom_sf"/>
</dbReference>
<dbReference type="InterPro" id="IPR002121">
    <property type="entry name" value="HRDC_dom"/>
</dbReference>
<evidence type="ECO:0000256" key="6">
    <source>
        <dbReference type="ARBA" id="ARBA00022806"/>
    </source>
</evidence>
<keyword evidence="18" id="KW-1185">Reference proteome</keyword>
<reference evidence="17" key="1">
    <citation type="journal article" date="2023" name="Int. J. Syst. Evol. Microbiol.">
        <title>Mesoterricola silvestris gen. nov., sp. nov., Mesoterricola sediminis sp. nov., Geothrix oryzae sp. nov., Geothrix edaphica sp. nov., Geothrix rubra sp. nov., and Geothrix limicola sp. nov., six novel members of Acidobacteriota isolated from soils.</title>
        <authorList>
            <person name="Itoh H."/>
            <person name="Sugisawa Y."/>
            <person name="Mise K."/>
            <person name="Xu Z."/>
            <person name="Kuniyasu M."/>
            <person name="Ushijima N."/>
            <person name="Kawano K."/>
            <person name="Kobayashi E."/>
            <person name="Shiratori Y."/>
            <person name="Masuda Y."/>
            <person name="Senoo K."/>
        </authorList>
    </citation>
    <scope>NUCLEOTIDE SEQUENCE</scope>
    <source>
        <strain evidence="17">W786</strain>
    </source>
</reference>
<comment type="cofactor">
    <cofactor evidence="1">
        <name>Mg(2+)</name>
        <dbReference type="ChEBI" id="CHEBI:18420"/>
    </cofactor>
</comment>
<evidence type="ECO:0000256" key="10">
    <source>
        <dbReference type="ARBA" id="ARBA00034617"/>
    </source>
</evidence>
<dbReference type="PROSITE" id="PS51194">
    <property type="entry name" value="HELICASE_CTER"/>
    <property type="match status" value="1"/>
</dbReference>
<keyword evidence="5" id="KW-0378">Hydrolase</keyword>
<dbReference type="GO" id="GO:0005524">
    <property type="term" value="F:ATP binding"/>
    <property type="evidence" value="ECO:0007669"/>
    <property type="project" value="UniProtKB-KW"/>
</dbReference>
<evidence type="ECO:0000256" key="1">
    <source>
        <dbReference type="ARBA" id="ARBA00001946"/>
    </source>
</evidence>
<dbReference type="GO" id="GO:0006281">
    <property type="term" value="P:DNA repair"/>
    <property type="evidence" value="ECO:0007669"/>
    <property type="project" value="TreeGrafter"/>
</dbReference>
<dbReference type="PROSITE" id="PS51192">
    <property type="entry name" value="HELICASE_ATP_BIND_1"/>
    <property type="match status" value="1"/>
</dbReference>
<keyword evidence="8" id="KW-0238">DNA-binding</keyword>
<keyword evidence="4" id="KW-0547">Nucleotide-binding</keyword>
<dbReference type="PROSITE" id="PS50967">
    <property type="entry name" value="HRDC"/>
    <property type="match status" value="1"/>
</dbReference>
<name>A0AA48GQB6_9BACT</name>
<keyword evidence="3" id="KW-0479">Metal-binding</keyword>
<dbReference type="SMART" id="SM00487">
    <property type="entry name" value="DEXDc"/>
    <property type="match status" value="1"/>
</dbReference>
<evidence type="ECO:0000256" key="12">
    <source>
        <dbReference type="ARBA" id="ARBA00044535"/>
    </source>
</evidence>
<feature type="domain" description="HRDC" evidence="14">
    <location>
        <begin position="498"/>
        <end position="574"/>
    </location>
</feature>
<dbReference type="GO" id="GO:0043138">
    <property type="term" value="F:3'-5' DNA helicase activity"/>
    <property type="evidence" value="ECO:0007669"/>
    <property type="project" value="UniProtKB-EC"/>
</dbReference>
<dbReference type="Proteomes" id="UP001228113">
    <property type="component" value="Chromosome"/>
</dbReference>
<dbReference type="Gene3D" id="3.40.50.300">
    <property type="entry name" value="P-loop containing nucleotide triphosphate hydrolases"/>
    <property type="match status" value="2"/>
</dbReference>
<evidence type="ECO:0000259" key="15">
    <source>
        <dbReference type="PROSITE" id="PS51192"/>
    </source>
</evidence>
<dbReference type="InterPro" id="IPR011545">
    <property type="entry name" value="DEAD/DEAH_box_helicase_dom"/>
</dbReference>
<gene>
    <name evidence="17" type="ORF">METESE_05820</name>
</gene>
<keyword evidence="7" id="KW-0067">ATP-binding</keyword>
<evidence type="ECO:0000256" key="13">
    <source>
        <dbReference type="ARBA" id="ARBA00044550"/>
    </source>
</evidence>
<comment type="catalytic activity">
    <reaction evidence="10">
        <text>Couples ATP hydrolysis with the unwinding of duplex DNA by translocating in the 3'-5' direction.</text>
        <dbReference type="EC" id="5.6.2.4"/>
    </reaction>
</comment>
<dbReference type="GO" id="GO:0003677">
    <property type="term" value="F:DNA binding"/>
    <property type="evidence" value="ECO:0007669"/>
    <property type="project" value="UniProtKB-KW"/>
</dbReference>
<organism evidence="17 18">
    <name type="scientific">Mesoterricola sediminis</name>
    <dbReference type="NCBI Taxonomy" id="2927980"/>
    <lineage>
        <taxon>Bacteria</taxon>
        <taxon>Pseudomonadati</taxon>
        <taxon>Acidobacteriota</taxon>
        <taxon>Holophagae</taxon>
        <taxon>Holophagales</taxon>
        <taxon>Holophagaceae</taxon>
        <taxon>Mesoterricola</taxon>
    </lineage>
</organism>
<evidence type="ECO:0000256" key="4">
    <source>
        <dbReference type="ARBA" id="ARBA00022741"/>
    </source>
</evidence>
<evidence type="ECO:0000259" key="14">
    <source>
        <dbReference type="PROSITE" id="PS50967"/>
    </source>
</evidence>
<keyword evidence="6" id="KW-0347">Helicase</keyword>
<dbReference type="InterPro" id="IPR004589">
    <property type="entry name" value="DNA_helicase_ATP-dep_RecQ"/>
</dbReference>
<dbReference type="Pfam" id="PF00570">
    <property type="entry name" value="HRDC"/>
    <property type="match status" value="1"/>
</dbReference>
<evidence type="ECO:0000256" key="5">
    <source>
        <dbReference type="ARBA" id="ARBA00022801"/>
    </source>
</evidence>
<dbReference type="PANTHER" id="PTHR13710:SF105">
    <property type="entry name" value="ATP-DEPENDENT DNA HELICASE Q1"/>
    <property type="match status" value="1"/>
</dbReference>
<evidence type="ECO:0000313" key="18">
    <source>
        <dbReference type="Proteomes" id="UP001228113"/>
    </source>
</evidence>
<dbReference type="FunFam" id="3.40.50.300:FF:000296">
    <property type="entry name" value="ATP-dependent DNA helicase RecQ"/>
    <property type="match status" value="1"/>
</dbReference>
<evidence type="ECO:0000313" key="17">
    <source>
        <dbReference type="EMBL" id="BDU75624.1"/>
    </source>
</evidence>
<keyword evidence="9" id="KW-0413">Isomerase</keyword>
<dbReference type="GO" id="GO:0005737">
    <property type="term" value="C:cytoplasm"/>
    <property type="evidence" value="ECO:0007669"/>
    <property type="project" value="TreeGrafter"/>
</dbReference>
<dbReference type="NCBIfam" id="TIGR00614">
    <property type="entry name" value="recQ_fam"/>
    <property type="match status" value="1"/>
</dbReference>
<dbReference type="PANTHER" id="PTHR13710">
    <property type="entry name" value="DNA HELICASE RECQ FAMILY MEMBER"/>
    <property type="match status" value="1"/>
</dbReference>
<dbReference type="Gene3D" id="1.10.150.80">
    <property type="entry name" value="HRDC domain"/>
    <property type="match status" value="1"/>
</dbReference>
<dbReference type="Pfam" id="PF00270">
    <property type="entry name" value="DEAD"/>
    <property type="match status" value="1"/>
</dbReference>
<dbReference type="InterPro" id="IPR010997">
    <property type="entry name" value="HRDC-like_sf"/>
</dbReference>
<sequence length="574" mass="62518">MPPAPPTLETEIQSLRALVAAGDTEAAGGALQALRGRYRQEPKAFGPEDLQALKELALAVRAGGDLRPRLKETFGYDRFRPGQEEVIRAVLSGRDCLAVMPTGAGKSLTYQLPARILGGTTLVISPLIALMKDQVDALQEAGLRATFLNSSLDPAERMERIRQLRRGEMELVYAAPEGIEQSVGPLLDQLDLRLIAVDEAHCISHWGHDFRPAYRNLAGLKARFGGLPVLALTATATDEVRRDIVAQLGMADPFVHLGSFLRTNLKLHAVKKGGDGPGVRDAVLRLVRARPGQSGIVYCLSRKAAEATADFLREKGIRALAYHAGLDPAERDRVQEAFRRDDAEVVAATIAFGMGIDKSNIRYVIHRDMPRSLEGYYQEIGRAGRDGADADCVLFYSWADVLSLERFLDGLDPAQAFVQRKQIRAMYAFAERESCRHRALVAHFGERAGDCGDACDLCSGRDVVGEALRAAARAGRTRKVPTENIQKSRTWASGEEAADPGEALYLKLKALRKRIADGKQLPAYLVFSDATLQELARSRPATLSEMLAVSGVGPRKLDLYGADFLEAINGDPGA</sequence>
<evidence type="ECO:0000256" key="8">
    <source>
        <dbReference type="ARBA" id="ARBA00023125"/>
    </source>
</evidence>
<dbReference type="SUPFAM" id="SSF47819">
    <property type="entry name" value="HRDC-like"/>
    <property type="match status" value="1"/>
</dbReference>
<accession>A0AA48GQB6</accession>
<evidence type="ECO:0000256" key="7">
    <source>
        <dbReference type="ARBA" id="ARBA00022840"/>
    </source>
</evidence>
<dbReference type="InterPro" id="IPR014001">
    <property type="entry name" value="Helicase_ATP-bd"/>
</dbReference>
<dbReference type="GO" id="GO:0016787">
    <property type="term" value="F:hydrolase activity"/>
    <property type="evidence" value="ECO:0007669"/>
    <property type="project" value="UniProtKB-KW"/>
</dbReference>
<dbReference type="KEGG" id="msea:METESE_05820"/>
<feature type="domain" description="Helicase ATP-binding" evidence="15">
    <location>
        <begin position="87"/>
        <end position="254"/>
    </location>
</feature>
<dbReference type="GO" id="GO:0009378">
    <property type="term" value="F:four-way junction helicase activity"/>
    <property type="evidence" value="ECO:0007669"/>
    <property type="project" value="TreeGrafter"/>
</dbReference>
<dbReference type="RefSeq" id="WP_243332112.1">
    <property type="nucleotide sequence ID" value="NZ_AP027081.1"/>
</dbReference>
<evidence type="ECO:0000259" key="16">
    <source>
        <dbReference type="PROSITE" id="PS51194"/>
    </source>
</evidence>
<dbReference type="InterPro" id="IPR027417">
    <property type="entry name" value="P-loop_NTPase"/>
</dbReference>
<dbReference type="InterPro" id="IPR032284">
    <property type="entry name" value="RecQ_Zn-bd"/>
</dbReference>
<dbReference type="Pfam" id="PF16124">
    <property type="entry name" value="RecQ_Zn_bind"/>
    <property type="match status" value="1"/>
</dbReference>
<evidence type="ECO:0000256" key="9">
    <source>
        <dbReference type="ARBA" id="ARBA00023235"/>
    </source>
</evidence>
<dbReference type="EMBL" id="AP027081">
    <property type="protein sequence ID" value="BDU75624.1"/>
    <property type="molecule type" value="Genomic_DNA"/>
</dbReference>
<comment type="similarity">
    <text evidence="2">Belongs to the helicase family. RecQ subfamily.</text>
</comment>
<dbReference type="CDD" id="cd17920">
    <property type="entry name" value="DEXHc_RecQ"/>
    <property type="match status" value="1"/>
</dbReference>